<dbReference type="Pfam" id="PF01933">
    <property type="entry name" value="CofD"/>
    <property type="match status" value="1"/>
</dbReference>
<gene>
    <name evidence="3" type="ORF">AVDCRST_MAG17-279</name>
</gene>
<dbReference type="Gene3D" id="1.10.8.240">
    <property type="entry name" value="CofD-like domain"/>
    <property type="match status" value="1"/>
</dbReference>
<organism evidence="3">
    <name type="scientific">uncultured Solirubrobacterales bacterium</name>
    <dbReference type="NCBI Taxonomy" id="768556"/>
    <lineage>
        <taxon>Bacteria</taxon>
        <taxon>Bacillati</taxon>
        <taxon>Actinomycetota</taxon>
        <taxon>Thermoleophilia</taxon>
        <taxon>Solirubrobacterales</taxon>
        <taxon>environmental samples</taxon>
    </lineage>
</organism>
<dbReference type="InterPro" id="IPR002882">
    <property type="entry name" value="CofD"/>
</dbReference>
<dbReference type="Gene3D" id="3.40.50.10680">
    <property type="entry name" value="CofD-like domains"/>
    <property type="match status" value="1"/>
</dbReference>
<proteinExistence type="inferred from homology"/>
<reference evidence="3" key="1">
    <citation type="submission" date="2020-02" db="EMBL/GenBank/DDBJ databases">
        <authorList>
            <person name="Meier V. D."/>
        </authorList>
    </citation>
    <scope>NUCLEOTIDE SEQUENCE</scope>
    <source>
        <strain evidence="3">AVDCRST_MAG17</strain>
    </source>
</reference>
<dbReference type="HAMAP" id="MF_01257">
    <property type="entry name" value="CofD"/>
    <property type="match status" value="1"/>
</dbReference>
<dbReference type="AlphaFoldDB" id="A0A6J4S1S8"/>
<keyword evidence="1 3" id="KW-0808">Transferase</keyword>
<dbReference type="NCBIfam" id="TIGR01819">
    <property type="entry name" value="F420_cofD"/>
    <property type="match status" value="1"/>
</dbReference>
<evidence type="ECO:0000256" key="1">
    <source>
        <dbReference type="ARBA" id="ARBA00022679"/>
    </source>
</evidence>
<keyword evidence="2" id="KW-0460">Magnesium</keyword>
<dbReference type="GO" id="GO:0000287">
    <property type="term" value="F:magnesium ion binding"/>
    <property type="evidence" value="ECO:0007669"/>
    <property type="project" value="InterPro"/>
</dbReference>
<accession>A0A6J4S1S8</accession>
<protein>
    <submittedName>
        <fullName evidence="3">Lactyl (2) diphospho-(5')guanosine:7,8-didemethyl-8-hydroxy-5-deazarib oflavin 2-phospho-L-lactate transferase</fullName>
    </submittedName>
</protein>
<dbReference type="EMBL" id="CADCVV010000016">
    <property type="protein sequence ID" value="CAA9482813.1"/>
    <property type="molecule type" value="Genomic_DNA"/>
</dbReference>
<evidence type="ECO:0000256" key="2">
    <source>
        <dbReference type="ARBA" id="ARBA00022842"/>
    </source>
</evidence>
<sequence length="302" mass="31102">MVAVLAGGTGGAKLARGMLDVVGGEELAVIANTADDIEVYGAHVSPDPDLIAYALADVLDERGYGIAGDTWAVMDALAAAGRETWFRLGDRDLALCLLRTELMHDGARLTEAHAQVVAGLGLRARVLPMADEPVRTQVRANGRVRPFQEFMILEEAKGPVEGVELCGVEAARPTPEVLDAVAAAEAIVVGPSNPVISIGPILAVPEMRDALIDARAPVVALSPFVGGRAVKGPTEAFCAQAGIAPSAQGIAEAYAGVIDGLVADEPVAGTSALGLDTLMDSPGTRERVAAATLDFARSLAPR</sequence>
<evidence type="ECO:0000313" key="3">
    <source>
        <dbReference type="EMBL" id="CAA9482813.1"/>
    </source>
</evidence>
<dbReference type="PANTHER" id="PTHR43007:SF1">
    <property type="entry name" value="2-PHOSPHO-L-LACTATE TRANSFERASE"/>
    <property type="match status" value="1"/>
</dbReference>
<dbReference type="InterPro" id="IPR010115">
    <property type="entry name" value="FbiA/CofD"/>
</dbReference>
<dbReference type="PANTHER" id="PTHR43007">
    <property type="entry name" value="2-PHOSPHO-L-LACTATE TRANSFERASE"/>
    <property type="match status" value="1"/>
</dbReference>
<dbReference type="SUPFAM" id="SSF142338">
    <property type="entry name" value="CofD-like"/>
    <property type="match status" value="1"/>
</dbReference>
<dbReference type="InterPro" id="IPR038136">
    <property type="entry name" value="CofD-like_dom_sf"/>
</dbReference>
<name>A0A6J4S1S8_9ACTN</name>
<dbReference type="GO" id="GO:0043743">
    <property type="term" value="F:LPPG:FO 2-phospho-L-lactate transferase activity"/>
    <property type="evidence" value="ECO:0007669"/>
    <property type="project" value="InterPro"/>
</dbReference>